<dbReference type="EMBL" id="FUYE01000006">
    <property type="protein sequence ID" value="SKA94529.1"/>
    <property type="molecule type" value="Genomic_DNA"/>
</dbReference>
<accession>A0A1T4XY82</accession>
<dbReference type="SUPFAM" id="SSF81799">
    <property type="entry name" value="Putative methyltransferase TM0872, insert domain"/>
    <property type="match status" value="1"/>
</dbReference>
<comment type="subcellular location">
    <subcellularLocation>
        <location evidence="6">Cytoplasm</location>
    </subcellularLocation>
</comment>
<feature type="compositionally biased region" description="Basic residues" evidence="7">
    <location>
        <begin position="20"/>
        <end position="32"/>
    </location>
</feature>
<proteinExistence type="inferred from homology"/>
<evidence type="ECO:0000256" key="3">
    <source>
        <dbReference type="ARBA" id="ARBA00022603"/>
    </source>
</evidence>
<evidence type="ECO:0000256" key="7">
    <source>
        <dbReference type="SAM" id="MobiDB-lite"/>
    </source>
</evidence>
<dbReference type="PIRSF" id="PIRSF004486">
    <property type="entry name" value="MraW"/>
    <property type="match status" value="1"/>
</dbReference>
<dbReference type="InterPro" id="IPR023397">
    <property type="entry name" value="SAM-dep_MeTrfase_MraW_recog"/>
</dbReference>
<dbReference type="Pfam" id="PF01795">
    <property type="entry name" value="Methyltransf_5"/>
    <property type="match status" value="1"/>
</dbReference>
<dbReference type="Proteomes" id="UP000190774">
    <property type="component" value="Unassembled WGS sequence"/>
</dbReference>
<feature type="region of interest" description="Disordered" evidence="7">
    <location>
        <begin position="1"/>
        <end position="42"/>
    </location>
</feature>
<feature type="binding site" evidence="6">
    <location>
        <begin position="93"/>
        <end position="95"/>
    </location>
    <ligand>
        <name>S-adenosyl-L-methionine</name>
        <dbReference type="ChEBI" id="CHEBI:59789"/>
    </ligand>
</feature>
<feature type="compositionally biased region" description="Basic and acidic residues" evidence="7">
    <location>
        <begin position="33"/>
        <end position="42"/>
    </location>
</feature>
<dbReference type="Gene3D" id="1.10.150.170">
    <property type="entry name" value="Putative methyltransferase TM0872, insert domain"/>
    <property type="match status" value="1"/>
</dbReference>
<protein>
    <recommendedName>
        <fullName evidence="6">Ribosomal RNA small subunit methyltransferase H</fullName>
        <ecNumber evidence="6">2.1.1.199</ecNumber>
    </recommendedName>
    <alternativeName>
        <fullName evidence="6">16S rRNA m(4)C1402 methyltransferase</fullName>
    </alternativeName>
    <alternativeName>
        <fullName evidence="6">rRNA (cytosine-N(4)-)-methyltransferase RsmH</fullName>
    </alternativeName>
</protein>
<dbReference type="PANTHER" id="PTHR11265">
    <property type="entry name" value="S-ADENOSYL-METHYLTRANSFERASE MRAW"/>
    <property type="match status" value="1"/>
</dbReference>
<dbReference type="NCBIfam" id="TIGR00006">
    <property type="entry name" value="16S rRNA (cytosine(1402)-N(4))-methyltransferase RsmH"/>
    <property type="match status" value="1"/>
</dbReference>
<name>A0A1T4XY82_9BACT</name>
<dbReference type="OrthoDB" id="9806637at2"/>
<feature type="binding site" evidence="6">
    <location>
        <position position="165"/>
    </location>
    <ligand>
        <name>S-adenosyl-L-methionine</name>
        <dbReference type="ChEBI" id="CHEBI:59789"/>
    </ligand>
</feature>
<keyword evidence="9" id="KW-1185">Reference proteome</keyword>
<dbReference type="SUPFAM" id="SSF53335">
    <property type="entry name" value="S-adenosyl-L-methionine-dependent methyltransferases"/>
    <property type="match status" value="1"/>
</dbReference>
<dbReference type="RefSeq" id="WP_078813387.1">
    <property type="nucleotide sequence ID" value="NZ_FUYE01000006.1"/>
</dbReference>
<evidence type="ECO:0000256" key="6">
    <source>
        <dbReference type="HAMAP-Rule" id="MF_01007"/>
    </source>
</evidence>
<keyword evidence="4 6" id="KW-0808">Transferase</keyword>
<dbReference type="GO" id="GO:0005737">
    <property type="term" value="C:cytoplasm"/>
    <property type="evidence" value="ECO:0007669"/>
    <property type="project" value="UniProtKB-SubCell"/>
</dbReference>
<comment type="similarity">
    <text evidence="1 6">Belongs to the methyltransferase superfamily. RsmH family.</text>
</comment>
<gene>
    <name evidence="6" type="primary">rsmH</name>
    <name evidence="8" type="ORF">SAMN02745166_02176</name>
</gene>
<keyword evidence="5 6" id="KW-0949">S-adenosyl-L-methionine</keyword>
<keyword evidence="2 6" id="KW-0698">rRNA processing</keyword>
<organism evidence="8 9">
    <name type="scientific">Prosthecobacter debontii</name>
    <dbReference type="NCBI Taxonomy" id="48467"/>
    <lineage>
        <taxon>Bacteria</taxon>
        <taxon>Pseudomonadati</taxon>
        <taxon>Verrucomicrobiota</taxon>
        <taxon>Verrucomicrobiia</taxon>
        <taxon>Verrucomicrobiales</taxon>
        <taxon>Verrucomicrobiaceae</taxon>
        <taxon>Prosthecobacter</taxon>
    </lineage>
</organism>
<comment type="function">
    <text evidence="6">Specifically methylates the N4 position of cytidine in position 1402 (C1402) of 16S rRNA.</text>
</comment>
<keyword evidence="6" id="KW-0963">Cytoplasm</keyword>
<dbReference type="GO" id="GO:0071424">
    <property type="term" value="F:rRNA (cytosine-N4-)-methyltransferase activity"/>
    <property type="evidence" value="ECO:0007669"/>
    <property type="project" value="UniProtKB-UniRule"/>
</dbReference>
<dbReference type="AlphaFoldDB" id="A0A1T4XY82"/>
<evidence type="ECO:0000256" key="5">
    <source>
        <dbReference type="ARBA" id="ARBA00022691"/>
    </source>
</evidence>
<dbReference type="PANTHER" id="PTHR11265:SF0">
    <property type="entry name" value="12S RRNA N4-METHYLCYTIDINE METHYLTRANSFERASE"/>
    <property type="match status" value="1"/>
</dbReference>
<feature type="binding site" evidence="6">
    <location>
        <position position="172"/>
    </location>
    <ligand>
        <name>S-adenosyl-L-methionine</name>
        <dbReference type="ChEBI" id="CHEBI:59789"/>
    </ligand>
</feature>
<dbReference type="InterPro" id="IPR029063">
    <property type="entry name" value="SAM-dependent_MTases_sf"/>
</dbReference>
<feature type="binding site" evidence="6">
    <location>
        <position position="113"/>
    </location>
    <ligand>
        <name>S-adenosyl-L-methionine</name>
        <dbReference type="ChEBI" id="CHEBI:59789"/>
    </ligand>
</feature>
<dbReference type="HAMAP" id="MF_01007">
    <property type="entry name" value="16SrRNA_methyltr_H"/>
    <property type="match status" value="1"/>
</dbReference>
<dbReference type="Gene3D" id="3.40.50.150">
    <property type="entry name" value="Vaccinia Virus protein VP39"/>
    <property type="match status" value="1"/>
</dbReference>
<evidence type="ECO:0000256" key="4">
    <source>
        <dbReference type="ARBA" id="ARBA00022679"/>
    </source>
</evidence>
<dbReference type="EC" id="2.1.1.199" evidence="6"/>
<sequence length="365" mass="40355">MTSDPLGNEAAPEASLSPTPHKRRKRYSGKNPRRFEDKYKELNPDKYPDAVAKVLAAGKTPAGQHVPIMVNEVLECLKPQAGERVVDCTLGYGGHTRALWQSVQPGGHVLSLDADPLELERTTARLRATGLGEESWTPMRCNFAGLLKALSDQGWNEGADVIFADLGLSSMQIDNPERGFTFKHDGPLDMRLNPQRGKPAADLLADLSVEKLARLLEENADEPRAQLLAQHLHDRVREAPITRTKALAETLRQALPRGLSTDDADATVRRVFQAIRIAVNEEFTVLDSLLRTLPGALKPGARVAILTFHSGEDRRVKKAFQEGLHTGVYSQVAREVIRASSEEQRQNPRSSPAKLRWAFRTMGTD</sequence>
<reference evidence="9" key="1">
    <citation type="submission" date="2017-02" db="EMBL/GenBank/DDBJ databases">
        <authorList>
            <person name="Varghese N."/>
            <person name="Submissions S."/>
        </authorList>
    </citation>
    <scope>NUCLEOTIDE SEQUENCE [LARGE SCALE GENOMIC DNA]</scope>
    <source>
        <strain evidence="9">ATCC 700200</strain>
    </source>
</reference>
<evidence type="ECO:0000313" key="8">
    <source>
        <dbReference type="EMBL" id="SKA94529.1"/>
    </source>
</evidence>
<evidence type="ECO:0000256" key="2">
    <source>
        <dbReference type="ARBA" id="ARBA00022552"/>
    </source>
</evidence>
<keyword evidence="3 6" id="KW-0489">Methyltransferase</keyword>
<comment type="catalytic activity">
    <reaction evidence="6">
        <text>cytidine(1402) in 16S rRNA + S-adenosyl-L-methionine = N(4)-methylcytidine(1402) in 16S rRNA + S-adenosyl-L-homocysteine + H(+)</text>
        <dbReference type="Rhea" id="RHEA:42928"/>
        <dbReference type="Rhea" id="RHEA-COMP:10286"/>
        <dbReference type="Rhea" id="RHEA-COMP:10287"/>
        <dbReference type="ChEBI" id="CHEBI:15378"/>
        <dbReference type="ChEBI" id="CHEBI:57856"/>
        <dbReference type="ChEBI" id="CHEBI:59789"/>
        <dbReference type="ChEBI" id="CHEBI:74506"/>
        <dbReference type="ChEBI" id="CHEBI:82748"/>
        <dbReference type="EC" id="2.1.1.199"/>
    </reaction>
</comment>
<dbReference type="InterPro" id="IPR002903">
    <property type="entry name" value="RsmH"/>
</dbReference>
<dbReference type="GO" id="GO:0070475">
    <property type="term" value="P:rRNA base methylation"/>
    <property type="evidence" value="ECO:0007669"/>
    <property type="project" value="UniProtKB-UniRule"/>
</dbReference>
<dbReference type="STRING" id="48467.SAMN02745166_02176"/>
<evidence type="ECO:0000313" key="9">
    <source>
        <dbReference type="Proteomes" id="UP000190774"/>
    </source>
</evidence>
<evidence type="ECO:0000256" key="1">
    <source>
        <dbReference type="ARBA" id="ARBA00010396"/>
    </source>
</evidence>
<feature type="binding site" evidence="6">
    <location>
        <position position="143"/>
    </location>
    <ligand>
        <name>S-adenosyl-L-methionine</name>
        <dbReference type="ChEBI" id="CHEBI:59789"/>
    </ligand>
</feature>